<dbReference type="PROSITE" id="PS50294">
    <property type="entry name" value="WD_REPEATS_REGION"/>
    <property type="match status" value="1"/>
</dbReference>
<keyword evidence="3" id="KW-0647">Proteasome</keyword>
<dbReference type="GO" id="GO:0000502">
    <property type="term" value="C:proteasome complex"/>
    <property type="evidence" value="ECO:0007669"/>
    <property type="project" value="UniProtKB-KW"/>
</dbReference>
<feature type="region of interest" description="Disordered" evidence="6">
    <location>
        <begin position="1"/>
        <end position="21"/>
    </location>
</feature>
<feature type="repeat" description="WD" evidence="5">
    <location>
        <begin position="114"/>
        <end position="148"/>
    </location>
</feature>
<comment type="similarity">
    <text evidence="4">Belongs to the WD repeat PAAF1/RPN14 family.</text>
</comment>
<dbReference type="SUPFAM" id="SSF50978">
    <property type="entry name" value="WD40 repeat-like"/>
    <property type="match status" value="1"/>
</dbReference>
<dbReference type="InterPro" id="IPR036322">
    <property type="entry name" value="WD40_repeat_dom_sf"/>
</dbReference>
<dbReference type="InterPro" id="IPR051179">
    <property type="entry name" value="WD_repeat_multifunction"/>
</dbReference>
<dbReference type="AlphaFoldDB" id="L8GZK3"/>
<dbReference type="EMBL" id="KB007974">
    <property type="protein sequence ID" value="ELR17531.1"/>
    <property type="molecule type" value="Genomic_DNA"/>
</dbReference>
<gene>
    <name evidence="7" type="ORF">ACA1_062850</name>
</gene>
<dbReference type="SMART" id="SM00320">
    <property type="entry name" value="WD40"/>
    <property type="match status" value="4"/>
</dbReference>
<evidence type="ECO:0000256" key="4">
    <source>
        <dbReference type="ARBA" id="ARBA00038321"/>
    </source>
</evidence>
<reference evidence="7 8" key="1">
    <citation type="journal article" date="2013" name="Genome Biol.">
        <title>Genome of Acanthamoeba castellanii highlights extensive lateral gene transfer and early evolution of tyrosine kinase signaling.</title>
        <authorList>
            <person name="Clarke M."/>
            <person name="Lohan A.J."/>
            <person name="Liu B."/>
            <person name="Lagkouvardos I."/>
            <person name="Roy S."/>
            <person name="Zafar N."/>
            <person name="Bertelli C."/>
            <person name="Schilde C."/>
            <person name="Kianianmomeni A."/>
            <person name="Burglin T.R."/>
            <person name="Frech C."/>
            <person name="Turcotte B."/>
            <person name="Kopec K.O."/>
            <person name="Synnott J.M."/>
            <person name="Choo C."/>
            <person name="Paponov I."/>
            <person name="Finkler A."/>
            <person name="Soon Heng Tan C."/>
            <person name="Hutchins A.P."/>
            <person name="Weinmeier T."/>
            <person name="Rattei T."/>
            <person name="Chu J.S."/>
            <person name="Gimenez G."/>
            <person name="Irimia M."/>
            <person name="Rigden D.J."/>
            <person name="Fitzpatrick D.A."/>
            <person name="Lorenzo-Morales J."/>
            <person name="Bateman A."/>
            <person name="Chiu C.H."/>
            <person name="Tang P."/>
            <person name="Hegemann P."/>
            <person name="Fromm H."/>
            <person name="Raoult D."/>
            <person name="Greub G."/>
            <person name="Miranda-Saavedra D."/>
            <person name="Chen N."/>
            <person name="Nash P."/>
            <person name="Ginger M.L."/>
            <person name="Horn M."/>
            <person name="Schaap P."/>
            <person name="Caler L."/>
            <person name="Loftus B."/>
        </authorList>
    </citation>
    <scope>NUCLEOTIDE SEQUENCE [LARGE SCALE GENOMIC DNA]</scope>
    <source>
        <strain evidence="7 8">Neff</strain>
    </source>
</reference>
<dbReference type="Pfam" id="PF00400">
    <property type="entry name" value="WD40"/>
    <property type="match status" value="3"/>
</dbReference>
<dbReference type="InterPro" id="IPR019775">
    <property type="entry name" value="WD40_repeat_CS"/>
</dbReference>
<feature type="region of interest" description="Disordered" evidence="6">
    <location>
        <begin position="342"/>
        <end position="373"/>
    </location>
</feature>
<keyword evidence="1 5" id="KW-0853">WD repeat</keyword>
<evidence type="ECO:0000256" key="3">
    <source>
        <dbReference type="ARBA" id="ARBA00022942"/>
    </source>
</evidence>
<dbReference type="PROSITE" id="PS50082">
    <property type="entry name" value="WD_REPEATS_2"/>
    <property type="match status" value="2"/>
</dbReference>
<keyword evidence="8" id="KW-1185">Reference proteome</keyword>
<keyword evidence="2" id="KW-0677">Repeat</keyword>
<dbReference type="Gene3D" id="2.130.10.10">
    <property type="entry name" value="YVTN repeat-like/Quinoprotein amine dehydrogenase"/>
    <property type="match status" value="3"/>
</dbReference>
<dbReference type="STRING" id="1257118.L8GZK3"/>
<evidence type="ECO:0000256" key="6">
    <source>
        <dbReference type="SAM" id="MobiDB-lite"/>
    </source>
</evidence>
<sequence length="433" mass="47193">MEVEGKASATTDSVPRHLPPSHLAQADWDEVYQEKEPGSFWVSFRPSVEEKALYDDVKVSRQGSAVTFDCAQLTASVEWRKRQLTLAPSSQSENKGVLQAPSSTWKQIHPNQRVLSMDVAPGGELGVSGGSDSTVRVWHTKDGLMRRDLQGHVGEINLVKWFPSGKIWDVMTGHCATTLQGHSGAVTGAVMIDRGRNLISTSRDGTALLWDVPTQQPISRYGYIAADNAANACSLLAGPRPAWCPSGDDQQEPSSPVLLVAKEEGSMVSWDVRSKRELFKWKANEALNCCLVADDDVWAGGQDGTILRWDLRTQSLVETIQRSRAPILSLAMRRDAWTPTLASTEVPLSTEPAPPPADGTATEAVAPRPPVPQEKTLWVGTGDGLCFEWGVDDKRVHRDLTGSDCDHINSVVVLNDSAFVACGDGTIRKYKTL</sequence>
<feature type="repeat" description="WD" evidence="5">
    <location>
        <begin position="179"/>
        <end position="220"/>
    </location>
</feature>
<dbReference type="VEuPathDB" id="AmoebaDB:ACA1_062850"/>
<dbReference type="KEGG" id="acan:ACA1_062850"/>
<organism evidence="7 8">
    <name type="scientific">Acanthamoeba castellanii (strain ATCC 30010 / Neff)</name>
    <dbReference type="NCBI Taxonomy" id="1257118"/>
    <lineage>
        <taxon>Eukaryota</taxon>
        <taxon>Amoebozoa</taxon>
        <taxon>Discosea</taxon>
        <taxon>Longamoebia</taxon>
        <taxon>Centramoebida</taxon>
        <taxon>Acanthamoebidae</taxon>
        <taxon>Acanthamoeba</taxon>
    </lineage>
</organism>
<accession>L8GZK3</accession>
<evidence type="ECO:0000256" key="1">
    <source>
        <dbReference type="ARBA" id="ARBA00022574"/>
    </source>
</evidence>
<dbReference type="InterPro" id="IPR001680">
    <property type="entry name" value="WD40_rpt"/>
</dbReference>
<evidence type="ECO:0000313" key="8">
    <source>
        <dbReference type="Proteomes" id="UP000011083"/>
    </source>
</evidence>
<name>L8GZK3_ACACF</name>
<dbReference type="Proteomes" id="UP000011083">
    <property type="component" value="Unassembled WGS sequence"/>
</dbReference>
<dbReference type="PANTHER" id="PTHR19857:SF19">
    <property type="entry name" value="26S PROTEASOME REGULATORY SUBUNIT RPN14"/>
    <property type="match status" value="1"/>
</dbReference>
<dbReference type="GeneID" id="14918423"/>
<dbReference type="InterPro" id="IPR015943">
    <property type="entry name" value="WD40/YVTN_repeat-like_dom_sf"/>
</dbReference>
<dbReference type="RefSeq" id="XP_004339544.1">
    <property type="nucleotide sequence ID" value="XM_004339496.1"/>
</dbReference>
<evidence type="ECO:0000256" key="2">
    <source>
        <dbReference type="ARBA" id="ARBA00022737"/>
    </source>
</evidence>
<dbReference type="PANTHER" id="PTHR19857">
    <property type="entry name" value="MITOCHONDRIAL DIVISION PROTEIN 1-RELATED"/>
    <property type="match status" value="1"/>
</dbReference>
<evidence type="ECO:0000313" key="7">
    <source>
        <dbReference type="EMBL" id="ELR17531.1"/>
    </source>
</evidence>
<evidence type="ECO:0000256" key="5">
    <source>
        <dbReference type="PROSITE-ProRule" id="PRU00221"/>
    </source>
</evidence>
<dbReference type="PROSITE" id="PS00678">
    <property type="entry name" value="WD_REPEATS_1"/>
    <property type="match status" value="1"/>
</dbReference>
<protein>
    <submittedName>
        <fullName evidence="7">Proteasomal atpaseassociated factor 1, putative</fullName>
    </submittedName>
</protein>
<dbReference type="OMA" id="CNWNEAL"/>
<proteinExistence type="inferred from homology"/>
<dbReference type="OrthoDB" id="27537at2759"/>